<sequence length="158" mass="17875">MNTTILLSSLLIVHLAALVVMAGTTLIDYFGYQTFWKLYDREREKSSGVLLFLNKFSRLIGIGAALLVLSGIGMMALTHGVFGEQLWFRIKFGFVLVLIANGILVGRRQGLKLRKAIDLNEAGLPQLMDRIRGNLKRFHIAQLFIFFIIILLSIFKFN</sequence>
<dbReference type="Proteomes" id="UP001589828">
    <property type="component" value="Unassembled WGS sequence"/>
</dbReference>
<organism evidence="2 3">
    <name type="scientific">Mucilaginibacter angelicae</name>
    <dbReference type="NCBI Taxonomy" id="869718"/>
    <lineage>
        <taxon>Bacteria</taxon>
        <taxon>Pseudomonadati</taxon>
        <taxon>Bacteroidota</taxon>
        <taxon>Sphingobacteriia</taxon>
        <taxon>Sphingobacteriales</taxon>
        <taxon>Sphingobacteriaceae</taxon>
        <taxon>Mucilaginibacter</taxon>
    </lineage>
</organism>
<feature type="transmembrane region" description="Helical" evidence="1">
    <location>
        <begin position="138"/>
        <end position="155"/>
    </location>
</feature>
<feature type="transmembrane region" description="Helical" evidence="1">
    <location>
        <begin position="86"/>
        <end position="105"/>
    </location>
</feature>
<feature type="transmembrane region" description="Helical" evidence="1">
    <location>
        <begin position="56"/>
        <end position="80"/>
    </location>
</feature>
<evidence type="ECO:0000313" key="3">
    <source>
        <dbReference type="Proteomes" id="UP001589828"/>
    </source>
</evidence>
<protein>
    <recommendedName>
        <fullName evidence="4">DUF2214 domain-containing protein</fullName>
    </recommendedName>
</protein>
<keyword evidence="1" id="KW-0812">Transmembrane</keyword>
<evidence type="ECO:0000256" key="1">
    <source>
        <dbReference type="SAM" id="Phobius"/>
    </source>
</evidence>
<keyword evidence="1" id="KW-0472">Membrane</keyword>
<accession>A0ABV6L481</accession>
<reference evidence="2 3" key="1">
    <citation type="submission" date="2024-09" db="EMBL/GenBank/DDBJ databases">
        <authorList>
            <person name="Sun Q."/>
            <person name="Mori K."/>
        </authorList>
    </citation>
    <scope>NUCLEOTIDE SEQUENCE [LARGE SCALE GENOMIC DNA]</scope>
    <source>
        <strain evidence="2 3">NCAIM B.02415</strain>
    </source>
</reference>
<comment type="caution">
    <text evidence="2">The sequence shown here is derived from an EMBL/GenBank/DDBJ whole genome shotgun (WGS) entry which is preliminary data.</text>
</comment>
<evidence type="ECO:0008006" key="4">
    <source>
        <dbReference type="Google" id="ProtNLM"/>
    </source>
</evidence>
<dbReference type="RefSeq" id="WP_377022133.1">
    <property type="nucleotide sequence ID" value="NZ_JBHLTS010000020.1"/>
</dbReference>
<keyword evidence="3" id="KW-1185">Reference proteome</keyword>
<evidence type="ECO:0000313" key="2">
    <source>
        <dbReference type="EMBL" id="MFC0514280.1"/>
    </source>
</evidence>
<feature type="transmembrane region" description="Helical" evidence="1">
    <location>
        <begin position="12"/>
        <end position="35"/>
    </location>
</feature>
<gene>
    <name evidence="2" type="ORF">ACFFGT_08720</name>
</gene>
<name>A0ABV6L481_9SPHI</name>
<proteinExistence type="predicted"/>
<keyword evidence="1" id="KW-1133">Transmembrane helix</keyword>
<dbReference type="EMBL" id="JBHLTS010000020">
    <property type="protein sequence ID" value="MFC0514280.1"/>
    <property type="molecule type" value="Genomic_DNA"/>
</dbReference>